<reference evidence="1" key="1">
    <citation type="submission" date="2017-09" db="EMBL/GenBank/DDBJ databases">
        <title>Contemporary evolution of a Lepidopteran species, Heliothis virescens, in response to modern agricultural practices.</title>
        <authorList>
            <person name="Fritz M.L."/>
            <person name="Deyonke A.M."/>
            <person name="Papanicolaou A."/>
            <person name="Micinski S."/>
            <person name="Westbrook J."/>
            <person name="Gould F."/>
        </authorList>
    </citation>
    <scope>NUCLEOTIDE SEQUENCE [LARGE SCALE GENOMIC DNA]</scope>
    <source>
        <strain evidence="1">HvINT-</strain>
        <tissue evidence="1">Whole body</tissue>
    </source>
</reference>
<evidence type="ECO:0000313" key="1">
    <source>
        <dbReference type="EMBL" id="PCG64069.1"/>
    </source>
</evidence>
<accession>A0A2A4IWN1</accession>
<gene>
    <name evidence="1" type="ORF">B5V51_11308</name>
</gene>
<organism evidence="1">
    <name type="scientific">Heliothis virescens</name>
    <name type="common">Tobacco budworm moth</name>
    <dbReference type="NCBI Taxonomy" id="7102"/>
    <lineage>
        <taxon>Eukaryota</taxon>
        <taxon>Metazoa</taxon>
        <taxon>Ecdysozoa</taxon>
        <taxon>Arthropoda</taxon>
        <taxon>Hexapoda</taxon>
        <taxon>Insecta</taxon>
        <taxon>Pterygota</taxon>
        <taxon>Neoptera</taxon>
        <taxon>Endopterygota</taxon>
        <taxon>Lepidoptera</taxon>
        <taxon>Glossata</taxon>
        <taxon>Ditrysia</taxon>
        <taxon>Noctuoidea</taxon>
        <taxon>Noctuidae</taxon>
        <taxon>Heliothinae</taxon>
        <taxon>Heliothis</taxon>
    </lineage>
</organism>
<protein>
    <submittedName>
        <fullName evidence="1">Uncharacterized protein</fullName>
    </submittedName>
</protein>
<dbReference type="AlphaFoldDB" id="A0A2A4IWN1"/>
<dbReference type="STRING" id="7102.A0A2A4IWN1"/>
<comment type="caution">
    <text evidence="1">The sequence shown here is derived from an EMBL/GenBank/DDBJ whole genome shotgun (WGS) entry which is preliminary data.</text>
</comment>
<proteinExistence type="predicted"/>
<sequence>MDAAAPIQPVVISKYHYLDGKRQRFSSGEFIVSILPMIETEGMTKDDIGALIEKTQMNMQEEFTKISMETLARRNLRNKAD</sequence>
<name>A0A2A4IWN1_HELVI</name>
<dbReference type="EMBL" id="NWSH01005665">
    <property type="protein sequence ID" value="PCG64069.1"/>
    <property type="molecule type" value="Genomic_DNA"/>
</dbReference>